<name>A0A8J8BB79_9RHOB</name>
<dbReference type="Proteomes" id="UP000681356">
    <property type="component" value="Unassembled WGS sequence"/>
</dbReference>
<comment type="caution">
    <text evidence="2">The sequence shown here is derived from an EMBL/GenBank/DDBJ whole genome shotgun (WGS) entry which is preliminary data.</text>
</comment>
<evidence type="ECO:0000256" key="1">
    <source>
        <dbReference type="SAM" id="Phobius"/>
    </source>
</evidence>
<proteinExistence type="predicted"/>
<gene>
    <name evidence="2" type="ORF">KB874_17875</name>
</gene>
<dbReference type="EMBL" id="JAGTUU010000007">
    <property type="protein sequence ID" value="MBS0125958.1"/>
    <property type="molecule type" value="Genomic_DNA"/>
</dbReference>
<feature type="transmembrane region" description="Helical" evidence="1">
    <location>
        <begin position="146"/>
        <end position="164"/>
    </location>
</feature>
<dbReference type="RefSeq" id="WP_212537920.1">
    <property type="nucleotide sequence ID" value="NZ_JAGTUU010000007.1"/>
</dbReference>
<keyword evidence="1" id="KW-0472">Membrane</keyword>
<evidence type="ECO:0000313" key="3">
    <source>
        <dbReference type="Proteomes" id="UP000681356"/>
    </source>
</evidence>
<keyword evidence="3" id="KW-1185">Reference proteome</keyword>
<reference evidence="2" key="1">
    <citation type="submission" date="2021-04" db="EMBL/GenBank/DDBJ databases">
        <authorList>
            <person name="Yoon J."/>
        </authorList>
    </citation>
    <scope>NUCLEOTIDE SEQUENCE</scope>
    <source>
        <strain evidence="2">KMU-90</strain>
    </source>
</reference>
<accession>A0A8J8BB79</accession>
<evidence type="ECO:0000313" key="2">
    <source>
        <dbReference type="EMBL" id="MBS0125958.1"/>
    </source>
</evidence>
<keyword evidence="1" id="KW-1133">Transmembrane helix</keyword>
<feature type="transmembrane region" description="Helical" evidence="1">
    <location>
        <begin position="62"/>
        <end position="82"/>
    </location>
</feature>
<keyword evidence="1" id="KW-0812">Transmembrane</keyword>
<feature type="transmembrane region" description="Helical" evidence="1">
    <location>
        <begin position="94"/>
        <end position="117"/>
    </location>
</feature>
<organism evidence="2 3">
    <name type="scientific">Thetidibacter halocola</name>
    <dbReference type="NCBI Taxonomy" id="2827239"/>
    <lineage>
        <taxon>Bacteria</taxon>
        <taxon>Pseudomonadati</taxon>
        <taxon>Pseudomonadota</taxon>
        <taxon>Alphaproteobacteria</taxon>
        <taxon>Rhodobacterales</taxon>
        <taxon>Roseobacteraceae</taxon>
        <taxon>Thetidibacter</taxon>
    </lineage>
</organism>
<protein>
    <submittedName>
        <fullName evidence="2">Uncharacterized protein</fullName>
    </submittedName>
</protein>
<dbReference type="AlphaFoldDB" id="A0A8J8BB79"/>
<sequence>MARSFLILLGLSVLAAGLFGALHNQLSYSVGASYFHDLKFPQFGIAEDWRNRAGAALVGWRASWWMGLALGLPVFGLGLVLVDRPNRFRALGLAVLVLALILALAGAMGGLALGMIAPGYAASLPLPEEIGNPAGYLRAALMHEGAYMGAALALPAGLWIMWRARRGAGPKERKKA</sequence>